<feature type="domain" description="AMP-dependent synthetase/ligase" evidence="5">
    <location>
        <begin position="32"/>
        <end position="400"/>
    </location>
</feature>
<dbReference type="Pfam" id="PF13193">
    <property type="entry name" value="AMP-binding_C"/>
    <property type="match status" value="1"/>
</dbReference>
<evidence type="ECO:0000313" key="7">
    <source>
        <dbReference type="EMBL" id="TYB33678.1"/>
    </source>
</evidence>
<protein>
    <submittedName>
        <fullName evidence="7">AMP-binding protein</fullName>
    </submittedName>
</protein>
<keyword evidence="3" id="KW-0547">Nucleotide-binding</keyword>
<name>A0A5D0MQJ8_FLESI</name>
<dbReference type="InterPro" id="IPR025110">
    <property type="entry name" value="AMP-bd_C"/>
</dbReference>
<evidence type="ECO:0000256" key="2">
    <source>
        <dbReference type="ARBA" id="ARBA00022598"/>
    </source>
</evidence>
<reference evidence="7 8" key="1">
    <citation type="submission" date="2019-08" db="EMBL/GenBank/DDBJ databases">
        <title>Genomic characterization of a novel candidate phylum (ARYD3) from a high temperature, high salinity tertiary oil reservoir in north central Oklahoma, USA.</title>
        <authorList>
            <person name="Youssef N.H."/>
            <person name="Yadav A."/>
            <person name="Elshahed M.S."/>
        </authorList>
    </citation>
    <scope>NUCLEOTIDE SEQUENCE [LARGE SCALE GENOMIC DNA]</scope>
    <source>
        <strain evidence="7">ARYD1</strain>
    </source>
</reference>
<dbReference type="FunFam" id="3.30.300.30:FF:000005">
    <property type="entry name" value="Acyl-coenzyme A synthetase ACSM5, mitochondrial"/>
    <property type="match status" value="1"/>
</dbReference>
<evidence type="ECO:0000259" key="6">
    <source>
        <dbReference type="Pfam" id="PF13193"/>
    </source>
</evidence>
<comment type="caution">
    <text evidence="7">The sequence shown here is derived from an EMBL/GenBank/DDBJ whole genome shotgun (WGS) entry which is preliminary data.</text>
</comment>
<dbReference type="InterPro" id="IPR042099">
    <property type="entry name" value="ANL_N_sf"/>
</dbReference>
<gene>
    <name evidence="7" type="ORF">FXF49_05085</name>
</gene>
<comment type="similarity">
    <text evidence="1">Belongs to the ATP-dependent AMP-binding enzyme family.</text>
</comment>
<accession>A0A5D0MQJ8</accession>
<feature type="domain" description="AMP-binding enzyme C-terminal" evidence="6">
    <location>
        <begin position="450"/>
        <end position="528"/>
    </location>
</feature>
<dbReference type="GO" id="GO:0005524">
    <property type="term" value="F:ATP binding"/>
    <property type="evidence" value="ECO:0007669"/>
    <property type="project" value="UniProtKB-KW"/>
</dbReference>
<organism evidence="7 8">
    <name type="scientific">Flexistipes sinusarabici</name>
    <dbReference type="NCBI Taxonomy" id="2352"/>
    <lineage>
        <taxon>Bacteria</taxon>
        <taxon>Pseudomonadati</taxon>
        <taxon>Deferribacterota</taxon>
        <taxon>Deferribacteres</taxon>
        <taxon>Deferribacterales</taxon>
        <taxon>Flexistipitaceae</taxon>
        <taxon>Flexistipes</taxon>
    </lineage>
</organism>
<dbReference type="GO" id="GO:0015645">
    <property type="term" value="F:fatty acid ligase activity"/>
    <property type="evidence" value="ECO:0007669"/>
    <property type="project" value="TreeGrafter"/>
</dbReference>
<dbReference type="GO" id="GO:0006637">
    <property type="term" value="P:acyl-CoA metabolic process"/>
    <property type="evidence" value="ECO:0007669"/>
    <property type="project" value="TreeGrafter"/>
</dbReference>
<dbReference type="SUPFAM" id="SSF56801">
    <property type="entry name" value="Acetyl-CoA synthetase-like"/>
    <property type="match status" value="1"/>
</dbReference>
<dbReference type="AlphaFoldDB" id="A0A5D0MQJ8"/>
<proteinExistence type="inferred from homology"/>
<dbReference type="PANTHER" id="PTHR43605:SF10">
    <property type="entry name" value="ACYL-COA SYNTHETASE MEDIUM CHAIN FAMILY MEMBER 3"/>
    <property type="match status" value="1"/>
</dbReference>
<dbReference type="Proteomes" id="UP000323337">
    <property type="component" value="Unassembled WGS sequence"/>
</dbReference>
<dbReference type="PANTHER" id="PTHR43605">
    <property type="entry name" value="ACYL-COENZYME A SYNTHETASE"/>
    <property type="match status" value="1"/>
</dbReference>
<dbReference type="InterPro" id="IPR051087">
    <property type="entry name" value="Mitochondrial_ACSM"/>
</dbReference>
<evidence type="ECO:0000259" key="5">
    <source>
        <dbReference type="Pfam" id="PF00501"/>
    </source>
</evidence>
<dbReference type="GO" id="GO:0004321">
    <property type="term" value="F:fatty-acyl-CoA synthase activity"/>
    <property type="evidence" value="ECO:0007669"/>
    <property type="project" value="TreeGrafter"/>
</dbReference>
<evidence type="ECO:0000313" key="8">
    <source>
        <dbReference type="Proteomes" id="UP000323337"/>
    </source>
</evidence>
<dbReference type="GO" id="GO:0006633">
    <property type="term" value="P:fatty acid biosynthetic process"/>
    <property type="evidence" value="ECO:0007669"/>
    <property type="project" value="TreeGrafter"/>
</dbReference>
<keyword evidence="4" id="KW-0067">ATP-binding</keyword>
<evidence type="ECO:0000256" key="4">
    <source>
        <dbReference type="ARBA" id="ARBA00022840"/>
    </source>
</evidence>
<dbReference type="Gene3D" id="3.40.50.12780">
    <property type="entry name" value="N-terminal domain of ligase-like"/>
    <property type="match status" value="1"/>
</dbReference>
<sequence>MHNMKNYEKTIKKFKIDVPHFFNFGFDVVDKNAETKDKTALIWIDTDGETHEKYTFGDLKKMSNSFANVLREQGFKKGDNLYVMVPRVPEWYSVMLGCFKLGVIPMPAPKILREKDIDYRLKASKARGAVVYGDSIEKFENLSTHDNFTKIAIKYESKGWQNYENLMEKAGENLSREDVEPTKSTDPLIIYFTSGTTKFPKMVLHDQTYALGHYITARFWQDLTKDDIHWTLSDTGWGKAVWGKLFGQWLIGTTVVMHNQSDRFDPELHLNILQNFGITTFCAPPTAYRMLILQDLSKYDFSKLRHSVSAGEPLNPEVIRKWKEHTNTLIYDGYGQTETVNTVANYPCLQVKPGSMGKPAPGFVVDIVDDAANPMPSNEAGHIAIKAEGKSQVGIFRGYYRDEEATNAAFHNGWYFTGDKAYKDDDGYFWFVGRSDDVIKSSGYRVGPFEVESALQTHDAVAESAVIGAPDKLRGTIVKAFVVLKPGFESSDELIRDMQEHVKNEAAPYKYPREIEFVDNLPKTVSGKIRRVELRQMEENRRKH</sequence>
<dbReference type="EMBL" id="VSIV01000117">
    <property type="protein sequence ID" value="TYB33678.1"/>
    <property type="molecule type" value="Genomic_DNA"/>
</dbReference>
<evidence type="ECO:0000256" key="1">
    <source>
        <dbReference type="ARBA" id="ARBA00006432"/>
    </source>
</evidence>
<dbReference type="InterPro" id="IPR000873">
    <property type="entry name" value="AMP-dep_synth/lig_dom"/>
</dbReference>
<evidence type="ECO:0000256" key="3">
    <source>
        <dbReference type="ARBA" id="ARBA00022741"/>
    </source>
</evidence>
<dbReference type="Gene3D" id="3.30.300.30">
    <property type="match status" value="1"/>
</dbReference>
<keyword evidence="2" id="KW-0436">Ligase</keyword>
<dbReference type="InterPro" id="IPR045851">
    <property type="entry name" value="AMP-bd_C_sf"/>
</dbReference>
<dbReference type="Pfam" id="PF00501">
    <property type="entry name" value="AMP-binding"/>
    <property type="match status" value="1"/>
</dbReference>
<dbReference type="GO" id="GO:0016405">
    <property type="term" value="F:CoA-ligase activity"/>
    <property type="evidence" value="ECO:0007669"/>
    <property type="project" value="UniProtKB-ARBA"/>
</dbReference>